<sequence length="123" mass="12563">MTGRVLIWAGALTAAAAAVGLIVYFAVKGFHWVDTVGVIGAVVGIAGLVLAVYGTVLARRTSSSAESADKPPGERSVRIGDQATNTGIVSTGDGATNTQIKGTASGHGRVYQAGRDQHINDDR</sequence>
<feature type="compositionally biased region" description="Basic and acidic residues" evidence="1">
    <location>
        <begin position="67"/>
        <end position="78"/>
    </location>
</feature>
<evidence type="ECO:0000313" key="4">
    <source>
        <dbReference type="Proteomes" id="UP001501020"/>
    </source>
</evidence>
<proteinExistence type="predicted"/>
<dbReference type="Proteomes" id="UP001501020">
    <property type="component" value="Unassembled WGS sequence"/>
</dbReference>
<evidence type="ECO:0000256" key="2">
    <source>
        <dbReference type="SAM" id="Phobius"/>
    </source>
</evidence>
<protein>
    <recommendedName>
        <fullName evidence="5">Phage holin family protein</fullName>
    </recommendedName>
</protein>
<feature type="compositionally biased region" description="Polar residues" evidence="1">
    <location>
        <begin position="82"/>
        <end position="102"/>
    </location>
</feature>
<accession>A0ABN3AK48</accession>
<dbReference type="EMBL" id="BAAAMR010000228">
    <property type="protein sequence ID" value="GAA2171342.1"/>
    <property type="molecule type" value="Genomic_DNA"/>
</dbReference>
<evidence type="ECO:0008006" key="5">
    <source>
        <dbReference type="Google" id="ProtNLM"/>
    </source>
</evidence>
<keyword evidence="2" id="KW-0472">Membrane</keyword>
<feature type="transmembrane region" description="Helical" evidence="2">
    <location>
        <begin position="38"/>
        <end position="58"/>
    </location>
</feature>
<evidence type="ECO:0000313" key="3">
    <source>
        <dbReference type="EMBL" id="GAA2171342.1"/>
    </source>
</evidence>
<name>A0ABN3AK48_9ACTN</name>
<dbReference type="RefSeq" id="WP_344285207.1">
    <property type="nucleotide sequence ID" value="NZ_BAAAMR010000228.1"/>
</dbReference>
<keyword evidence="2" id="KW-0812">Transmembrane</keyword>
<evidence type="ECO:0000256" key="1">
    <source>
        <dbReference type="SAM" id="MobiDB-lite"/>
    </source>
</evidence>
<comment type="caution">
    <text evidence="3">The sequence shown here is derived from an EMBL/GenBank/DDBJ whole genome shotgun (WGS) entry which is preliminary data.</text>
</comment>
<organism evidence="3 4">
    <name type="scientific">Actinomadura napierensis</name>
    <dbReference type="NCBI Taxonomy" id="267854"/>
    <lineage>
        <taxon>Bacteria</taxon>
        <taxon>Bacillati</taxon>
        <taxon>Actinomycetota</taxon>
        <taxon>Actinomycetes</taxon>
        <taxon>Streptosporangiales</taxon>
        <taxon>Thermomonosporaceae</taxon>
        <taxon>Actinomadura</taxon>
    </lineage>
</organism>
<feature type="transmembrane region" description="Helical" evidence="2">
    <location>
        <begin position="5"/>
        <end position="26"/>
    </location>
</feature>
<keyword evidence="2" id="KW-1133">Transmembrane helix</keyword>
<keyword evidence="4" id="KW-1185">Reference proteome</keyword>
<gene>
    <name evidence="3" type="ORF">GCM10009727_96580</name>
</gene>
<reference evidence="3 4" key="1">
    <citation type="journal article" date="2019" name="Int. J. Syst. Evol. Microbiol.">
        <title>The Global Catalogue of Microorganisms (GCM) 10K type strain sequencing project: providing services to taxonomists for standard genome sequencing and annotation.</title>
        <authorList>
            <consortium name="The Broad Institute Genomics Platform"/>
            <consortium name="The Broad Institute Genome Sequencing Center for Infectious Disease"/>
            <person name="Wu L."/>
            <person name="Ma J."/>
        </authorList>
    </citation>
    <scope>NUCLEOTIDE SEQUENCE [LARGE SCALE GENOMIC DNA]</scope>
    <source>
        <strain evidence="3 4">JCM 13850</strain>
    </source>
</reference>
<feature type="region of interest" description="Disordered" evidence="1">
    <location>
        <begin position="61"/>
        <end position="123"/>
    </location>
</feature>